<sequence>MPPLLPPNPTETGAEVADDALRQRLRASGVGGIEDDGQRFRVGSWQFQVDQPVLVVAAFVGGFLVLCLSFGLACSCLIYRVRSGQPKGLSHVRMRDEGGFRTPSPPREASTKVDLPKARPHHGEHGVPTRTAPLSPYPVSESNKMLGRDAGAKADPPKARPTAPYPVSQSDKAFFI</sequence>
<evidence type="ECO:0000256" key="2">
    <source>
        <dbReference type="SAM" id="Phobius"/>
    </source>
</evidence>
<dbReference type="EnsemblProtists" id="EOD13849">
    <property type="protein sequence ID" value="EOD13849"/>
    <property type="gene ID" value="EMIHUDRAFT_212373"/>
</dbReference>
<dbReference type="Proteomes" id="UP000013827">
    <property type="component" value="Unassembled WGS sequence"/>
</dbReference>
<dbReference type="HOGENOM" id="CLU_1527983_0_0_1"/>
<feature type="region of interest" description="Disordered" evidence="1">
    <location>
        <begin position="88"/>
        <end position="176"/>
    </location>
</feature>
<proteinExistence type="predicted"/>
<organism evidence="3 4">
    <name type="scientific">Emiliania huxleyi (strain CCMP1516)</name>
    <dbReference type="NCBI Taxonomy" id="280463"/>
    <lineage>
        <taxon>Eukaryota</taxon>
        <taxon>Haptista</taxon>
        <taxon>Haptophyta</taxon>
        <taxon>Prymnesiophyceae</taxon>
        <taxon>Isochrysidales</taxon>
        <taxon>Noelaerhabdaceae</taxon>
        <taxon>Emiliania</taxon>
    </lineage>
</organism>
<evidence type="ECO:0000313" key="4">
    <source>
        <dbReference type="Proteomes" id="UP000013827"/>
    </source>
</evidence>
<evidence type="ECO:0000256" key="1">
    <source>
        <dbReference type="SAM" id="MobiDB-lite"/>
    </source>
</evidence>
<keyword evidence="4" id="KW-1185">Reference proteome</keyword>
<feature type="compositionally biased region" description="Basic and acidic residues" evidence="1">
    <location>
        <begin position="146"/>
        <end position="158"/>
    </location>
</feature>
<dbReference type="PaxDb" id="2903-EOD13849"/>
<reference evidence="4" key="1">
    <citation type="journal article" date="2013" name="Nature">
        <title>Pan genome of the phytoplankton Emiliania underpins its global distribution.</title>
        <authorList>
            <person name="Read B.A."/>
            <person name="Kegel J."/>
            <person name="Klute M.J."/>
            <person name="Kuo A."/>
            <person name="Lefebvre S.C."/>
            <person name="Maumus F."/>
            <person name="Mayer C."/>
            <person name="Miller J."/>
            <person name="Monier A."/>
            <person name="Salamov A."/>
            <person name="Young J."/>
            <person name="Aguilar M."/>
            <person name="Claverie J.M."/>
            <person name="Frickenhaus S."/>
            <person name="Gonzalez K."/>
            <person name="Herman E.K."/>
            <person name="Lin Y.C."/>
            <person name="Napier J."/>
            <person name="Ogata H."/>
            <person name="Sarno A.F."/>
            <person name="Shmutz J."/>
            <person name="Schroeder D."/>
            <person name="de Vargas C."/>
            <person name="Verret F."/>
            <person name="von Dassow P."/>
            <person name="Valentin K."/>
            <person name="Van de Peer Y."/>
            <person name="Wheeler G."/>
            <person name="Dacks J.B."/>
            <person name="Delwiche C.F."/>
            <person name="Dyhrman S.T."/>
            <person name="Glockner G."/>
            <person name="John U."/>
            <person name="Richards T."/>
            <person name="Worden A.Z."/>
            <person name="Zhang X."/>
            <person name="Grigoriev I.V."/>
            <person name="Allen A.E."/>
            <person name="Bidle K."/>
            <person name="Borodovsky M."/>
            <person name="Bowler C."/>
            <person name="Brownlee C."/>
            <person name="Cock J.M."/>
            <person name="Elias M."/>
            <person name="Gladyshev V.N."/>
            <person name="Groth M."/>
            <person name="Guda C."/>
            <person name="Hadaegh A."/>
            <person name="Iglesias-Rodriguez M.D."/>
            <person name="Jenkins J."/>
            <person name="Jones B.M."/>
            <person name="Lawson T."/>
            <person name="Leese F."/>
            <person name="Lindquist E."/>
            <person name="Lobanov A."/>
            <person name="Lomsadze A."/>
            <person name="Malik S.B."/>
            <person name="Marsh M.E."/>
            <person name="Mackinder L."/>
            <person name="Mock T."/>
            <person name="Mueller-Roeber B."/>
            <person name="Pagarete A."/>
            <person name="Parker M."/>
            <person name="Probert I."/>
            <person name="Quesneville H."/>
            <person name="Raines C."/>
            <person name="Rensing S.A."/>
            <person name="Riano-Pachon D.M."/>
            <person name="Richier S."/>
            <person name="Rokitta S."/>
            <person name="Shiraiwa Y."/>
            <person name="Soanes D.M."/>
            <person name="van der Giezen M."/>
            <person name="Wahlund T.M."/>
            <person name="Williams B."/>
            <person name="Wilson W."/>
            <person name="Wolfe G."/>
            <person name="Wurch L.L."/>
        </authorList>
    </citation>
    <scope>NUCLEOTIDE SEQUENCE</scope>
</reference>
<feature type="compositionally biased region" description="Polar residues" evidence="1">
    <location>
        <begin position="167"/>
        <end position="176"/>
    </location>
</feature>
<dbReference type="AlphaFoldDB" id="A0A0D3IRG4"/>
<keyword evidence="2" id="KW-0812">Transmembrane</keyword>
<keyword evidence="2" id="KW-1133">Transmembrane helix</keyword>
<reference evidence="3" key="2">
    <citation type="submission" date="2024-10" db="UniProtKB">
        <authorList>
            <consortium name="EnsemblProtists"/>
        </authorList>
    </citation>
    <scope>IDENTIFICATION</scope>
</reference>
<dbReference type="RefSeq" id="XP_005766278.1">
    <property type="nucleotide sequence ID" value="XM_005766221.1"/>
</dbReference>
<evidence type="ECO:0000313" key="3">
    <source>
        <dbReference type="EnsemblProtists" id="EOD13849"/>
    </source>
</evidence>
<feature type="transmembrane region" description="Helical" evidence="2">
    <location>
        <begin position="53"/>
        <end position="79"/>
    </location>
</feature>
<name>A0A0D3IRG4_EMIH1</name>
<protein>
    <submittedName>
        <fullName evidence="3">Uncharacterized protein</fullName>
    </submittedName>
</protein>
<keyword evidence="2" id="KW-0472">Membrane</keyword>
<accession>A0A0D3IRG4</accession>
<feature type="compositionally biased region" description="Basic and acidic residues" evidence="1">
    <location>
        <begin position="109"/>
        <end position="127"/>
    </location>
</feature>
<dbReference type="KEGG" id="ehx:EMIHUDRAFT_212373"/>
<dbReference type="GeneID" id="17259996"/>